<accession>A0A5C5XL74</accession>
<evidence type="ECO:0000313" key="2">
    <source>
        <dbReference type="Proteomes" id="UP000316095"/>
    </source>
</evidence>
<dbReference type="Proteomes" id="UP000316095">
    <property type="component" value="Unassembled WGS sequence"/>
</dbReference>
<comment type="caution">
    <text evidence="1">The sequence shown here is derived from an EMBL/GenBank/DDBJ whole genome shotgun (WGS) entry which is preliminary data.</text>
</comment>
<reference evidence="1 2" key="1">
    <citation type="submission" date="2019-02" db="EMBL/GenBank/DDBJ databases">
        <title>Deep-cultivation of Planctomycetes and their phenomic and genomic characterization uncovers novel biology.</title>
        <authorList>
            <person name="Wiegand S."/>
            <person name="Jogler M."/>
            <person name="Boedeker C."/>
            <person name="Pinto D."/>
            <person name="Vollmers J."/>
            <person name="Rivas-Marin E."/>
            <person name="Kohn T."/>
            <person name="Peeters S.H."/>
            <person name="Heuer A."/>
            <person name="Rast P."/>
            <person name="Oberbeckmann S."/>
            <person name="Bunk B."/>
            <person name="Jeske O."/>
            <person name="Meyerdierks A."/>
            <person name="Storesund J.E."/>
            <person name="Kallscheuer N."/>
            <person name="Luecker S."/>
            <person name="Lage O.M."/>
            <person name="Pohl T."/>
            <person name="Merkel B.J."/>
            <person name="Hornburger P."/>
            <person name="Mueller R.-W."/>
            <person name="Bruemmer F."/>
            <person name="Labrenz M."/>
            <person name="Spormann A.M."/>
            <person name="Op Den Camp H."/>
            <person name="Overmann J."/>
            <person name="Amann R."/>
            <person name="Jetten M.S.M."/>
            <person name="Mascher T."/>
            <person name="Medema M.H."/>
            <person name="Devos D.P."/>
            <person name="Kaster A.-K."/>
            <person name="Ovreas L."/>
            <person name="Rohde M."/>
            <person name="Galperin M.Y."/>
            <person name="Jogler C."/>
        </authorList>
    </citation>
    <scope>NUCLEOTIDE SEQUENCE [LARGE SCALE GENOMIC DNA]</scope>
    <source>
        <strain evidence="1 2">Pan54</strain>
    </source>
</reference>
<evidence type="ECO:0000313" key="1">
    <source>
        <dbReference type="EMBL" id="TWT62895.1"/>
    </source>
</evidence>
<organism evidence="1 2">
    <name type="scientific">Rubinisphaera italica</name>
    <dbReference type="NCBI Taxonomy" id="2527969"/>
    <lineage>
        <taxon>Bacteria</taxon>
        <taxon>Pseudomonadati</taxon>
        <taxon>Planctomycetota</taxon>
        <taxon>Planctomycetia</taxon>
        <taxon>Planctomycetales</taxon>
        <taxon>Planctomycetaceae</taxon>
        <taxon>Rubinisphaera</taxon>
    </lineage>
</organism>
<sequence length="115" mass="13704">MISPLAKATFKAFKPWINTSDCGIKGENGICHLITKETKRLFNEYRRLRETGEKRPKLNYPRGSNRYKYGPFDPKRDFFCKTMSPWRIEQHLGGTKHYYSSNQHGRSLLMRWIQF</sequence>
<gene>
    <name evidence="1" type="ORF">Pan54_36420</name>
</gene>
<dbReference type="AlphaFoldDB" id="A0A5C5XL74"/>
<proteinExistence type="predicted"/>
<name>A0A5C5XL74_9PLAN</name>
<keyword evidence="2" id="KW-1185">Reference proteome</keyword>
<dbReference type="RefSeq" id="WP_146504702.1">
    <property type="nucleotide sequence ID" value="NZ_SJPG01000001.1"/>
</dbReference>
<dbReference type="EMBL" id="SJPG01000001">
    <property type="protein sequence ID" value="TWT62895.1"/>
    <property type="molecule type" value="Genomic_DNA"/>
</dbReference>
<protein>
    <submittedName>
        <fullName evidence="1">Uncharacterized protein</fullName>
    </submittedName>
</protein>